<dbReference type="Proteomes" id="UP000199544">
    <property type="component" value="Unassembled WGS sequence"/>
</dbReference>
<dbReference type="RefSeq" id="WP_090235115.1">
    <property type="nucleotide sequence ID" value="NZ_FNHW01000001.1"/>
</dbReference>
<dbReference type="OrthoDB" id="2972391at2"/>
<protein>
    <submittedName>
        <fullName evidence="1">Uncharacterized protein</fullName>
    </submittedName>
</protein>
<name>A0A1G9X5E8_9BACL</name>
<dbReference type="AlphaFoldDB" id="A0A1G9X5E8"/>
<evidence type="ECO:0000313" key="2">
    <source>
        <dbReference type="Proteomes" id="UP000199544"/>
    </source>
</evidence>
<proteinExistence type="predicted"/>
<gene>
    <name evidence="1" type="ORF">SAMN04488137_2583</name>
</gene>
<dbReference type="EMBL" id="FNHW01000001">
    <property type="protein sequence ID" value="SDM91984.1"/>
    <property type="molecule type" value="Genomic_DNA"/>
</dbReference>
<evidence type="ECO:0000313" key="1">
    <source>
        <dbReference type="EMBL" id="SDM91984.1"/>
    </source>
</evidence>
<dbReference type="STRING" id="459525.SAMN04488137_2583"/>
<reference evidence="2" key="1">
    <citation type="submission" date="2016-10" db="EMBL/GenBank/DDBJ databases">
        <authorList>
            <person name="Varghese N."/>
            <person name="Submissions S."/>
        </authorList>
    </citation>
    <scope>NUCLEOTIDE SEQUENCE [LARGE SCALE GENOMIC DNA]</scope>
    <source>
        <strain evidence="2">CGMCC 1.6854</strain>
    </source>
</reference>
<accession>A0A1G9X5E8</accession>
<organism evidence="1 2">
    <name type="scientific">Fictibacillus solisalsi</name>
    <dbReference type="NCBI Taxonomy" id="459525"/>
    <lineage>
        <taxon>Bacteria</taxon>
        <taxon>Bacillati</taxon>
        <taxon>Bacillota</taxon>
        <taxon>Bacilli</taxon>
        <taxon>Bacillales</taxon>
        <taxon>Fictibacillaceae</taxon>
        <taxon>Fictibacillus</taxon>
    </lineage>
</organism>
<sequence>MGALVIVLLPVALVLVGTAGLIGSFVRRDTGNYDLENLWEDRHYKAEDYLLIDEEDSLK</sequence>
<keyword evidence="2" id="KW-1185">Reference proteome</keyword>